<evidence type="ECO:0000256" key="1">
    <source>
        <dbReference type="ARBA" id="ARBA00004141"/>
    </source>
</evidence>
<evidence type="ECO:0000259" key="7">
    <source>
        <dbReference type="PROSITE" id="PS50850"/>
    </source>
</evidence>
<dbReference type="InterPro" id="IPR036259">
    <property type="entry name" value="MFS_trans_sf"/>
</dbReference>
<evidence type="ECO:0000256" key="2">
    <source>
        <dbReference type="ARBA" id="ARBA00022448"/>
    </source>
</evidence>
<dbReference type="InterPro" id="IPR020846">
    <property type="entry name" value="MFS_dom"/>
</dbReference>
<evidence type="ECO:0000313" key="8">
    <source>
        <dbReference type="EMBL" id="RCW34525.1"/>
    </source>
</evidence>
<dbReference type="GO" id="GO:0016020">
    <property type="term" value="C:membrane"/>
    <property type="evidence" value="ECO:0007669"/>
    <property type="project" value="UniProtKB-SubCell"/>
</dbReference>
<comment type="caution">
    <text evidence="8">The sequence shown here is derived from an EMBL/GenBank/DDBJ whole genome shotgun (WGS) entry which is preliminary data.</text>
</comment>
<feature type="transmembrane region" description="Helical" evidence="6">
    <location>
        <begin position="97"/>
        <end position="118"/>
    </location>
</feature>
<feature type="transmembrane region" description="Helical" evidence="6">
    <location>
        <begin position="73"/>
        <end position="91"/>
    </location>
</feature>
<evidence type="ECO:0000256" key="6">
    <source>
        <dbReference type="SAM" id="Phobius"/>
    </source>
</evidence>
<comment type="subcellular location">
    <subcellularLocation>
        <location evidence="1">Membrane</location>
        <topology evidence="1">Multi-pass membrane protein</topology>
    </subcellularLocation>
</comment>
<dbReference type="PANTHER" id="PTHR43385:SF1">
    <property type="entry name" value="RIBOFLAVIN TRANSPORTER RIBJ"/>
    <property type="match status" value="1"/>
</dbReference>
<reference evidence="8 9" key="1">
    <citation type="submission" date="2018-07" db="EMBL/GenBank/DDBJ databases">
        <title>Freshwater and sediment microbial communities from various areas in North America, analyzing microbe dynamics in response to fracking.</title>
        <authorList>
            <person name="Lamendella R."/>
        </authorList>
    </citation>
    <scope>NUCLEOTIDE SEQUENCE [LARGE SCALE GENOMIC DNA]</scope>
    <source>
        <strain evidence="8 9">160A</strain>
    </source>
</reference>
<protein>
    <submittedName>
        <fullName evidence="8">OFA family oxalate/formate antiporter-like MFS transporter</fullName>
    </submittedName>
</protein>
<name>A0A368V2D9_9BACT</name>
<dbReference type="EMBL" id="QPIZ01000011">
    <property type="protein sequence ID" value="RCW34525.1"/>
    <property type="molecule type" value="Genomic_DNA"/>
</dbReference>
<dbReference type="Gene3D" id="1.20.1250.20">
    <property type="entry name" value="MFS general substrate transporter like domains"/>
    <property type="match status" value="2"/>
</dbReference>
<evidence type="ECO:0000256" key="3">
    <source>
        <dbReference type="ARBA" id="ARBA00022692"/>
    </source>
</evidence>
<proteinExistence type="predicted"/>
<keyword evidence="3 6" id="KW-0812">Transmembrane</keyword>
<keyword evidence="5 6" id="KW-0472">Membrane</keyword>
<dbReference type="RefSeq" id="WP_114437026.1">
    <property type="nucleotide sequence ID" value="NZ_QPIZ01000011.1"/>
</dbReference>
<feature type="transmembrane region" description="Helical" evidence="6">
    <location>
        <begin position="207"/>
        <end position="228"/>
    </location>
</feature>
<keyword evidence="4 6" id="KW-1133">Transmembrane helix</keyword>
<accession>A0A368V2D9</accession>
<gene>
    <name evidence="8" type="ORF">DFO77_11126</name>
</gene>
<feature type="domain" description="Major facilitator superfamily (MFS) profile" evidence="7">
    <location>
        <begin position="206"/>
        <end position="393"/>
    </location>
</feature>
<dbReference type="InterPro" id="IPR011701">
    <property type="entry name" value="MFS"/>
</dbReference>
<evidence type="ECO:0000256" key="4">
    <source>
        <dbReference type="ARBA" id="ARBA00022989"/>
    </source>
</evidence>
<organism evidence="8 9">
    <name type="scientific">Marinilabilia salmonicolor</name>
    <dbReference type="NCBI Taxonomy" id="989"/>
    <lineage>
        <taxon>Bacteria</taxon>
        <taxon>Pseudomonadati</taxon>
        <taxon>Bacteroidota</taxon>
        <taxon>Bacteroidia</taxon>
        <taxon>Marinilabiliales</taxon>
        <taxon>Marinilabiliaceae</taxon>
        <taxon>Marinilabilia</taxon>
    </lineage>
</organism>
<dbReference type="Proteomes" id="UP000252733">
    <property type="component" value="Unassembled WGS sequence"/>
</dbReference>
<feature type="transmembrane region" description="Helical" evidence="6">
    <location>
        <begin position="360"/>
        <end position="382"/>
    </location>
</feature>
<dbReference type="AlphaFoldDB" id="A0A368V2D9"/>
<dbReference type="InterPro" id="IPR052983">
    <property type="entry name" value="MFS_Riboflavin_Transporter"/>
</dbReference>
<feature type="transmembrane region" description="Helical" evidence="6">
    <location>
        <begin position="43"/>
        <end position="61"/>
    </location>
</feature>
<sequence length="393" mass="42395">MMLKPVRTVFAAVTMMLALGSIYAWSIFVPRLVADYGFSTGQTQLIFGVFIAVFTVAMVFGRSLLATMGAKRLALLASGLYTVGFLSVPVFGIHFPVMLLGISIFAGVATGFGYLISITIPVEWYPQKKGLVTGLVSAGFGGGAIVESMVVQELFVAEVALPQVFLLVGLSKGVILAVASFFIHRPSLSDDLSPLVPMNRLLRQSQFLKLFLGIFTGTFAGLLVIGNLKPIGEQFPIDETTLVLGITVFSVANFSGRLFWGWLNDFVSGNVLIPLSLLLMGIFTLLIGLLHLSPLLYLAISFAVGFSFGANFVIYAKETAQIYGLNNLGKIYPFVFLGYGVSGFAGPFTGGVLRDISGNYQNPVFVAFVLCMVVFLAMILFFRKQTGSNAKNR</sequence>
<feature type="transmembrane region" description="Helical" evidence="6">
    <location>
        <begin position="130"/>
        <end position="151"/>
    </location>
</feature>
<feature type="transmembrane region" description="Helical" evidence="6">
    <location>
        <begin position="296"/>
        <end position="316"/>
    </location>
</feature>
<feature type="transmembrane region" description="Helical" evidence="6">
    <location>
        <begin position="240"/>
        <end position="260"/>
    </location>
</feature>
<dbReference type="Pfam" id="PF07690">
    <property type="entry name" value="MFS_1"/>
    <property type="match status" value="1"/>
</dbReference>
<feature type="transmembrane region" description="Helical" evidence="6">
    <location>
        <begin position="163"/>
        <end position="183"/>
    </location>
</feature>
<feature type="transmembrane region" description="Helical" evidence="6">
    <location>
        <begin position="328"/>
        <end position="348"/>
    </location>
</feature>
<keyword evidence="2" id="KW-0813">Transport</keyword>
<keyword evidence="9" id="KW-1185">Reference proteome</keyword>
<feature type="transmembrane region" description="Helical" evidence="6">
    <location>
        <begin position="272"/>
        <end position="290"/>
    </location>
</feature>
<dbReference type="SUPFAM" id="SSF103473">
    <property type="entry name" value="MFS general substrate transporter"/>
    <property type="match status" value="1"/>
</dbReference>
<evidence type="ECO:0000256" key="5">
    <source>
        <dbReference type="ARBA" id="ARBA00023136"/>
    </source>
</evidence>
<evidence type="ECO:0000313" key="9">
    <source>
        <dbReference type="Proteomes" id="UP000252733"/>
    </source>
</evidence>
<dbReference type="GO" id="GO:0022857">
    <property type="term" value="F:transmembrane transporter activity"/>
    <property type="evidence" value="ECO:0007669"/>
    <property type="project" value="InterPro"/>
</dbReference>
<dbReference type="PROSITE" id="PS50850">
    <property type="entry name" value="MFS"/>
    <property type="match status" value="1"/>
</dbReference>
<dbReference type="PANTHER" id="PTHR43385">
    <property type="entry name" value="RIBOFLAVIN TRANSPORTER RIBJ"/>
    <property type="match status" value="1"/>
</dbReference>